<gene>
    <name evidence="1" type="ORF">LCGC14_0960930</name>
</gene>
<reference evidence="1" key="1">
    <citation type="journal article" date="2015" name="Nature">
        <title>Complex archaea that bridge the gap between prokaryotes and eukaryotes.</title>
        <authorList>
            <person name="Spang A."/>
            <person name="Saw J.H."/>
            <person name="Jorgensen S.L."/>
            <person name="Zaremba-Niedzwiedzka K."/>
            <person name="Martijn J."/>
            <person name="Lind A.E."/>
            <person name="van Eijk R."/>
            <person name="Schleper C."/>
            <person name="Guy L."/>
            <person name="Ettema T.J."/>
        </authorList>
    </citation>
    <scope>NUCLEOTIDE SEQUENCE</scope>
</reference>
<evidence type="ECO:0000313" key="1">
    <source>
        <dbReference type="EMBL" id="KKN17947.1"/>
    </source>
</evidence>
<dbReference type="EMBL" id="LAZR01003474">
    <property type="protein sequence ID" value="KKN17947.1"/>
    <property type="molecule type" value="Genomic_DNA"/>
</dbReference>
<protein>
    <submittedName>
        <fullName evidence="1">Uncharacterized protein</fullName>
    </submittedName>
</protein>
<proteinExistence type="predicted"/>
<name>A0A0F9P0Q1_9ZZZZ</name>
<accession>A0A0F9P0Q1</accession>
<comment type="caution">
    <text evidence="1">The sequence shown here is derived from an EMBL/GenBank/DDBJ whole genome shotgun (WGS) entry which is preliminary data.</text>
</comment>
<organism evidence="1">
    <name type="scientific">marine sediment metagenome</name>
    <dbReference type="NCBI Taxonomy" id="412755"/>
    <lineage>
        <taxon>unclassified sequences</taxon>
        <taxon>metagenomes</taxon>
        <taxon>ecological metagenomes</taxon>
    </lineage>
</organism>
<dbReference type="AlphaFoldDB" id="A0A0F9P0Q1"/>
<sequence>MTVGKVNHLTPQREAMNLYRHSTMKWNLMPNAVYQTAVRDFQSLEFNTWLRGERAEIEEKHGKKSVQYKALPKIRRFGFLAEHIRKGRTPTGLLKTALEDRDEGIARAKNVNTLALYDNASALAQAYALAVAAEKVTS</sequence>